<dbReference type="eggNOG" id="COG3464">
    <property type="taxonomic scope" value="Bacteria"/>
</dbReference>
<comment type="caution">
    <text evidence="1">The sequence shown here is derived from an EMBL/GenBank/DDBJ whole genome shotgun (WGS) entry which is preliminary data.</text>
</comment>
<accession>A0A087BT23</accession>
<sequence length="100" mass="10753">MPWARPGGGSTPLFEAMVVEPVKSRPVAGMAGRVGDHDTGLWRFIGHDVDQARLYEDHTGVGAIGIDGTSREGHRYITALADPAERNEEGLTGLRLETQA</sequence>
<proteinExistence type="predicted"/>
<evidence type="ECO:0000313" key="1">
    <source>
        <dbReference type="EMBL" id="KFI74173.1"/>
    </source>
</evidence>
<dbReference type="AlphaFoldDB" id="A0A087BT23"/>
<organism evidence="1 2">
    <name type="scientific">Bifidobacterium minimum</name>
    <dbReference type="NCBI Taxonomy" id="1693"/>
    <lineage>
        <taxon>Bacteria</taxon>
        <taxon>Bacillati</taxon>
        <taxon>Actinomycetota</taxon>
        <taxon>Actinomycetes</taxon>
        <taxon>Bifidobacteriales</taxon>
        <taxon>Bifidobacteriaceae</taxon>
        <taxon>Bifidobacterium</taxon>
    </lineage>
</organism>
<name>A0A087BT23_9BIFI</name>
<keyword evidence="2" id="KW-1185">Reference proteome</keyword>
<reference evidence="1 2" key="1">
    <citation type="submission" date="2014-03" db="EMBL/GenBank/DDBJ databases">
        <title>Genomics of Bifidobacteria.</title>
        <authorList>
            <person name="Ventura M."/>
            <person name="Milani C."/>
            <person name="Lugli G.A."/>
        </authorList>
    </citation>
    <scope>NUCLEOTIDE SEQUENCE [LARGE SCALE GENOMIC DNA]</scope>
    <source>
        <strain evidence="1 2">LMG 11592</strain>
    </source>
</reference>
<dbReference type="Proteomes" id="UP000029014">
    <property type="component" value="Unassembled WGS sequence"/>
</dbReference>
<dbReference type="STRING" id="1693.BMIN_1212"/>
<dbReference type="EMBL" id="JGZD01000002">
    <property type="protein sequence ID" value="KFI74173.1"/>
    <property type="molecule type" value="Genomic_DNA"/>
</dbReference>
<evidence type="ECO:0000313" key="2">
    <source>
        <dbReference type="Proteomes" id="UP000029014"/>
    </source>
</evidence>
<gene>
    <name evidence="1" type="ORF">BMIN_1212</name>
</gene>
<protein>
    <submittedName>
        <fullName evidence="1">Transposase</fullName>
    </submittedName>
</protein>